<reference evidence="1 2" key="1">
    <citation type="submission" date="2017-04" db="EMBL/GenBank/DDBJ databases">
        <title>Complete Genome Sequence of Streptomyces gilvosporeus F607, a Capable Producer of Natamycin.</title>
        <authorList>
            <person name="Zong G."/>
            <person name="Zhong C."/>
            <person name="Fu J."/>
            <person name="Qin R."/>
            <person name="Cao G."/>
        </authorList>
    </citation>
    <scope>NUCLEOTIDE SEQUENCE [LARGE SCALE GENOMIC DNA]</scope>
    <source>
        <strain evidence="1 2">F607</strain>
    </source>
</reference>
<keyword evidence="2" id="KW-1185">Reference proteome</keyword>
<gene>
    <name evidence="1" type="ORF">B1H19_01950</name>
</gene>
<dbReference type="OrthoDB" id="5136203at2"/>
<name>A0A1V0TJI6_9ACTN</name>
<dbReference type="EMBL" id="CP020569">
    <property type="protein sequence ID" value="ARF53106.1"/>
    <property type="molecule type" value="Genomic_DNA"/>
</dbReference>
<organism evidence="1 2">
    <name type="scientific">Streptomyces gilvosporeus</name>
    <dbReference type="NCBI Taxonomy" id="553510"/>
    <lineage>
        <taxon>Bacteria</taxon>
        <taxon>Bacillati</taxon>
        <taxon>Actinomycetota</taxon>
        <taxon>Actinomycetes</taxon>
        <taxon>Kitasatosporales</taxon>
        <taxon>Streptomycetaceae</taxon>
        <taxon>Streptomyces</taxon>
    </lineage>
</organism>
<evidence type="ECO:0000313" key="1">
    <source>
        <dbReference type="EMBL" id="ARF53106.1"/>
    </source>
</evidence>
<dbReference type="KEGG" id="sgv:B1H19_01950"/>
<accession>A0A1V0TJI6</accession>
<evidence type="ECO:0000313" key="2">
    <source>
        <dbReference type="Proteomes" id="UP000192726"/>
    </source>
</evidence>
<sequence length="763" mass="82185">MNDDAEQQLSAWHGASTDYPQGLLARAFVTALTHDDAETRRRAESRIERWRAVLAGMADGRLAIGSRTPVAGLPAWVTPEVVRGGFATSAASAEGPLQPYEREAASGAGVPAERRALFAYCLTEPGLSRLYALLDSGRYEIAVPEEAALLTVAWLVRAGDVAGALDLVDVLEPFADRLRFTPRPSALPSPDVEAVHRRTVGDAAEALARRKPHAAVETQREALTVWQPFGDELLAHWLETAGPGPVLERVPNAAWYERGVVLLRRYHDLAAAHTRCTKHRNPKENLGILRGALEETVAGRPLGARRLGLLRHAVESMVRRRGLPGSGRHTQLRTRQAAQTAPPSHHALAQLVLRRLAELPQETGVADVAPLVADVSADEAAGTGLPAGAPVPVAIRQVVAAALSAPVGTLVERGVVPSAEVLAKLVPQLVAVAVAQAYPDEALRTLMAANYRAFRNRRSLLLLNLERQVRAEELPWVRAVADQRADKEGREPALTALRQLGELAVQAFPGTLLPNPLVRELGVLARQAEAGAPFVEELAADIFMGTFTPKFLAAARIAAELLGGTLYERYYGIDYAAVRNLAITEAGEALTRHHTARISPGFARLCTERAGGSTGWSVAANGKVIEQAQILTTHNLATLVSRIGISPAPGWDDLARRCFATVCRKTARLHGNPRPLSTIKDAAYAWRQMLFHLSLCDPATQAEVIAELDEEAARHPNHVAMRLAPALTGLRQVAAGGTADSGGGRRFLGWTTQRHWLLSQSRG</sequence>
<protein>
    <submittedName>
        <fullName evidence="1">Uncharacterized protein</fullName>
    </submittedName>
</protein>
<dbReference type="AlphaFoldDB" id="A0A1V0TJI6"/>
<proteinExistence type="predicted"/>
<dbReference type="STRING" id="553510.B1H19_01950"/>
<dbReference type="Proteomes" id="UP000192726">
    <property type="component" value="Chromosome"/>
</dbReference>
<dbReference type="RefSeq" id="WP_083102537.1">
    <property type="nucleotide sequence ID" value="NZ_CP020569.1"/>
</dbReference>